<name>E9GKM5_DAPPU</name>
<dbReference type="InParanoid" id="E9GKM5"/>
<evidence type="ECO:0000313" key="2">
    <source>
        <dbReference type="EMBL" id="EFX80016.1"/>
    </source>
</evidence>
<dbReference type="KEGG" id="dpx:DAPPUDRAFT_244298"/>
<evidence type="ECO:0000313" key="3">
    <source>
        <dbReference type="Proteomes" id="UP000000305"/>
    </source>
</evidence>
<evidence type="ECO:0000256" key="1">
    <source>
        <dbReference type="SAM" id="MobiDB-lite"/>
    </source>
</evidence>
<dbReference type="EMBL" id="GL732549">
    <property type="protein sequence ID" value="EFX80016.1"/>
    <property type="molecule type" value="Genomic_DNA"/>
</dbReference>
<gene>
    <name evidence="2" type="ORF">DAPPUDRAFT_244298</name>
</gene>
<feature type="region of interest" description="Disordered" evidence="1">
    <location>
        <begin position="39"/>
        <end position="69"/>
    </location>
</feature>
<keyword evidence="3" id="KW-1185">Reference proteome</keyword>
<proteinExistence type="predicted"/>
<feature type="compositionally biased region" description="Acidic residues" evidence="1">
    <location>
        <begin position="55"/>
        <end position="68"/>
    </location>
</feature>
<protein>
    <submittedName>
        <fullName evidence="2">Uncharacterized protein</fullName>
    </submittedName>
</protein>
<reference evidence="2 3" key="1">
    <citation type="journal article" date="2011" name="Science">
        <title>The ecoresponsive genome of Daphnia pulex.</title>
        <authorList>
            <person name="Colbourne J.K."/>
            <person name="Pfrender M.E."/>
            <person name="Gilbert D."/>
            <person name="Thomas W.K."/>
            <person name="Tucker A."/>
            <person name="Oakley T.H."/>
            <person name="Tokishita S."/>
            <person name="Aerts A."/>
            <person name="Arnold G.J."/>
            <person name="Basu M.K."/>
            <person name="Bauer D.J."/>
            <person name="Caceres C.E."/>
            <person name="Carmel L."/>
            <person name="Casola C."/>
            <person name="Choi J.H."/>
            <person name="Detter J.C."/>
            <person name="Dong Q."/>
            <person name="Dusheyko S."/>
            <person name="Eads B.D."/>
            <person name="Frohlich T."/>
            <person name="Geiler-Samerotte K.A."/>
            <person name="Gerlach D."/>
            <person name="Hatcher P."/>
            <person name="Jogdeo S."/>
            <person name="Krijgsveld J."/>
            <person name="Kriventseva E.V."/>
            <person name="Kultz D."/>
            <person name="Laforsch C."/>
            <person name="Lindquist E."/>
            <person name="Lopez J."/>
            <person name="Manak J.R."/>
            <person name="Muller J."/>
            <person name="Pangilinan J."/>
            <person name="Patwardhan R.P."/>
            <person name="Pitluck S."/>
            <person name="Pritham E.J."/>
            <person name="Rechtsteiner A."/>
            <person name="Rho M."/>
            <person name="Rogozin I.B."/>
            <person name="Sakarya O."/>
            <person name="Salamov A."/>
            <person name="Schaack S."/>
            <person name="Shapiro H."/>
            <person name="Shiga Y."/>
            <person name="Skalitzky C."/>
            <person name="Smith Z."/>
            <person name="Souvorov A."/>
            <person name="Sung W."/>
            <person name="Tang Z."/>
            <person name="Tsuchiya D."/>
            <person name="Tu H."/>
            <person name="Vos H."/>
            <person name="Wang M."/>
            <person name="Wolf Y.I."/>
            <person name="Yamagata H."/>
            <person name="Yamada T."/>
            <person name="Ye Y."/>
            <person name="Shaw J.R."/>
            <person name="Andrews J."/>
            <person name="Crease T.J."/>
            <person name="Tang H."/>
            <person name="Lucas S.M."/>
            <person name="Robertson H.M."/>
            <person name="Bork P."/>
            <person name="Koonin E.V."/>
            <person name="Zdobnov E.M."/>
            <person name="Grigoriev I.V."/>
            <person name="Lynch M."/>
            <person name="Boore J.L."/>
        </authorList>
    </citation>
    <scope>NUCLEOTIDE SEQUENCE [LARGE SCALE GENOMIC DNA]</scope>
</reference>
<accession>E9GKM5</accession>
<organism evidence="2 3">
    <name type="scientific">Daphnia pulex</name>
    <name type="common">Water flea</name>
    <dbReference type="NCBI Taxonomy" id="6669"/>
    <lineage>
        <taxon>Eukaryota</taxon>
        <taxon>Metazoa</taxon>
        <taxon>Ecdysozoa</taxon>
        <taxon>Arthropoda</taxon>
        <taxon>Crustacea</taxon>
        <taxon>Branchiopoda</taxon>
        <taxon>Diplostraca</taxon>
        <taxon>Cladocera</taxon>
        <taxon>Anomopoda</taxon>
        <taxon>Daphniidae</taxon>
        <taxon>Daphnia</taxon>
    </lineage>
</organism>
<dbReference type="Proteomes" id="UP000000305">
    <property type="component" value="Unassembled WGS sequence"/>
</dbReference>
<sequence length="201" mass="23006">MNPFVHRKRRVNNRPLRNRLQRMVDNVFRSAVSVTGERLNSESHCNANEETGFVADDEADDSSDEAEEVGVTHDIRLVSSPEDIRMENVSFTETVASECEEYYTDSSYFSPIETTSDNGPLLHGDFSCNFRQFRNVQFHQWNFSIRHPNCYVIINDEGDVQASVISIENIIEDKYGSVFIVGHSYHNESAFFVHPCNSDVL</sequence>
<dbReference type="HOGENOM" id="CLU_1361666_0_0_1"/>
<dbReference type="AlphaFoldDB" id="E9GKM5"/>